<dbReference type="InterPro" id="IPR018484">
    <property type="entry name" value="FGGY_N"/>
</dbReference>
<dbReference type="Pfam" id="PF00370">
    <property type="entry name" value="FGGY_N"/>
    <property type="match status" value="1"/>
</dbReference>
<dbReference type="SUPFAM" id="SSF53067">
    <property type="entry name" value="Actin-like ATPase domain"/>
    <property type="match status" value="1"/>
</dbReference>
<dbReference type="PANTHER" id="PTHR10196:SF69">
    <property type="entry name" value="GLYCEROL KINASE"/>
    <property type="match status" value="1"/>
</dbReference>
<dbReference type="GO" id="GO:0004370">
    <property type="term" value="F:glycerol kinase activity"/>
    <property type="evidence" value="ECO:0007669"/>
    <property type="project" value="TreeGrafter"/>
</dbReference>
<protein>
    <recommendedName>
        <fullName evidence="4">Carbohydrate kinase FGGY N-terminal domain-containing protein</fullName>
    </recommendedName>
</protein>
<dbReference type="GO" id="GO:0005829">
    <property type="term" value="C:cytosol"/>
    <property type="evidence" value="ECO:0007669"/>
    <property type="project" value="TreeGrafter"/>
</dbReference>
<accession>F4MU08</accession>
<dbReference type="PANTHER" id="PTHR10196">
    <property type="entry name" value="SUGAR KINASE"/>
    <property type="match status" value="1"/>
</dbReference>
<dbReference type="InterPro" id="IPR043129">
    <property type="entry name" value="ATPase_NBD"/>
</dbReference>
<keyword evidence="3" id="KW-0418">Kinase</keyword>
<evidence type="ECO:0000256" key="1">
    <source>
        <dbReference type="ARBA" id="ARBA00009156"/>
    </source>
</evidence>
<organism evidence="5">
    <name type="scientific">Yersinia enterocolitica W22703</name>
    <dbReference type="NCBI Taxonomy" id="913028"/>
    <lineage>
        <taxon>Bacteria</taxon>
        <taxon>Pseudomonadati</taxon>
        <taxon>Pseudomonadota</taxon>
        <taxon>Gammaproteobacteria</taxon>
        <taxon>Enterobacterales</taxon>
        <taxon>Yersiniaceae</taxon>
        <taxon>Yersinia</taxon>
    </lineage>
</organism>
<dbReference type="Gene3D" id="3.30.420.40">
    <property type="match status" value="1"/>
</dbReference>
<keyword evidence="2 5" id="KW-0808">Transferase</keyword>
<evidence type="ECO:0000256" key="3">
    <source>
        <dbReference type="ARBA" id="ARBA00022777"/>
    </source>
</evidence>
<comment type="similarity">
    <text evidence="1">Belongs to the FGGY kinase family.</text>
</comment>
<evidence type="ECO:0000259" key="4">
    <source>
        <dbReference type="Pfam" id="PF00370"/>
    </source>
</evidence>
<feature type="domain" description="Carbohydrate kinase FGGY N-terminal" evidence="4">
    <location>
        <begin position="11"/>
        <end position="127"/>
    </location>
</feature>
<dbReference type="AlphaFoldDB" id="F4MU08"/>
<proteinExistence type="inferred from homology"/>
<name>F4MU08_YEREN</name>
<dbReference type="GO" id="GO:0019563">
    <property type="term" value="P:glycerol catabolic process"/>
    <property type="evidence" value="ECO:0007669"/>
    <property type="project" value="TreeGrafter"/>
</dbReference>
<gene>
    <name evidence="5" type="ORF">YEW_JR41900</name>
</gene>
<evidence type="ECO:0000313" key="5">
    <source>
        <dbReference type="EMBL" id="CBX69316.1"/>
    </source>
</evidence>
<sequence length="135" mass="14986">MTTENTTQKKYIVALDQGTTSSRAVVLDHDANIVSISQREFEQIYPKAGWVEHDPMEIWATQSSTLVEVLAKAGISSDEIAGIGITNQRETTIVWDKTTGKPVYNAIVWQCRRTAEICEKLKKKGWKSTSATTPG</sequence>
<evidence type="ECO:0000256" key="2">
    <source>
        <dbReference type="ARBA" id="ARBA00022679"/>
    </source>
</evidence>
<reference evidence="5" key="1">
    <citation type="journal article" date="2011" name="BMC Genomics">
        <title>Shotgun sequencing of Yersinia enterocolitica strain W22703 (biotype 2, serotype O:9): genomic evidence for oscillation between invertebrates and mammals.</title>
        <authorList>
            <person name="Fuchs T.M."/>
            <person name="Brandt K."/>
            <person name="Starke M."/>
            <person name="Rattei T."/>
        </authorList>
    </citation>
    <scope>NUCLEOTIDE SEQUENCE</scope>
</reference>
<dbReference type="EMBL" id="FR718489">
    <property type="protein sequence ID" value="CBX69316.1"/>
    <property type="molecule type" value="Genomic_DNA"/>
</dbReference>